<comment type="caution">
    <text evidence="16">The sequence shown here is derived from an EMBL/GenBank/DDBJ whole genome shotgun (WGS) entry which is preliminary data.</text>
</comment>
<dbReference type="PANTHER" id="PTHR43806">
    <property type="entry name" value="PEPTIDASE S8"/>
    <property type="match status" value="1"/>
</dbReference>
<organism evidence="16 17">
    <name type="scientific">Tsukamurella strandjordii</name>
    <dbReference type="NCBI Taxonomy" id="147577"/>
    <lineage>
        <taxon>Bacteria</taxon>
        <taxon>Bacillati</taxon>
        <taxon>Actinomycetota</taxon>
        <taxon>Actinomycetes</taxon>
        <taxon>Mycobacteriales</taxon>
        <taxon>Tsukamurellaceae</taxon>
        <taxon>Tsukamurella</taxon>
    </lineage>
</organism>
<keyword evidence="5 13" id="KW-0812">Transmembrane</keyword>
<dbReference type="Proteomes" id="UP001178281">
    <property type="component" value="Unassembled WGS sequence"/>
</dbReference>
<protein>
    <submittedName>
        <fullName evidence="16">Type VII secretion-associated serine protease mycosin</fullName>
    </submittedName>
</protein>
<dbReference type="GO" id="GO:0005886">
    <property type="term" value="C:plasma membrane"/>
    <property type="evidence" value="ECO:0007669"/>
    <property type="project" value="UniProtKB-SubCell"/>
</dbReference>
<dbReference type="InterPro" id="IPR023828">
    <property type="entry name" value="Peptidase_S8_Ser-AS"/>
</dbReference>
<dbReference type="PRINTS" id="PR00723">
    <property type="entry name" value="SUBTILISIN"/>
</dbReference>
<keyword evidence="8 13" id="KW-1133">Transmembrane helix</keyword>
<feature type="active site" description="Charge relay system" evidence="10">
    <location>
        <position position="319"/>
    </location>
</feature>
<dbReference type="PANTHER" id="PTHR43806:SF11">
    <property type="entry name" value="CEREVISIN-RELATED"/>
    <property type="match status" value="1"/>
</dbReference>
<feature type="chain" id="PRO_5041716491" evidence="14">
    <location>
        <begin position="24"/>
        <end position="432"/>
    </location>
</feature>
<evidence type="ECO:0000256" key="1">
    <source>
        <dbReference type="ARBA" id="ARBA00004162"/>
    </source>
</evidence>
<sequence>MRRALVGIATAGLLVAVGAPAGAAPPASDPPPDGAPRGPIAPLAPTVQKTQCHTLKTVPGTDYTRADHALRSLRYDQAWKFTRGEGQKVAVIDTGVTPHPRLGEVIPGGDYVSSGDGRDDCDAHGTAVAGIIAARPAPGDAFVGVAPGASIIAIRQASQAFEPKDRGANSHGNVTTMAYAVTRAVDLGATVINISEVACGGAGTNLGDDALSRAVRFAFDRNVVVVASAGNVGRDGACSAQNETPGSPVTVASPARFSEHVITVAATEPDGRAASFSLAGPWVAVAAPGTDVTTLEPRGGGLVNGQTTREGITPLAGTSFAAPYVAGVAALVRARFPQLTAAQVRARILSTARDAAALPAGALGAGIVDPVAALTADLPDGATRAGSLDLPAPPPRDDRPRTTALAGAGLLAVAAAAFCLSRRTRRDQISGG</sequence>
<evidence type="ECO:0000256" key="2">
    <source>
        <dbReference type="ARBA" id="ARBA00011073"/>
    </source>
</evidence>
<dbReference type="PROSITE" id="PS00136">
    <property type="entry name" value="SUBTILASE_ASP"/>
    <property type="match status" value="1"/>
</dbReference>
<proteinExistence type="inferred from homology"/>
<evidence type="ECO:0000256" key="12">
    <source>
        <dbReference type="SAM" id="MobiDB-lite"/>
    </source>
</evidence>
<feature type="region of interest" description="Disordered" evidence="12">
    <location>
        <begin position="22"/>
        <end position="42"/>
    </location>
</feature>
<evidence type="ECO:0000256" key="13">
    <source>
        <dbReference type="SAM" id="Phobius"/>
    </source>
</evidence>
<evidence type="ECO:0000313" key="17">
    <source>
        <dbReference type="Proteomes" id="UP001178281"/>
    </source>
</evidence>
<evidence type="ECO:0000256" key="7">
    <source>
        <dbReference type="ARBA" id="ARBA00022825"/>
    </source>
</evidence>
<dbReference type="AlphaFoldDB" id="A0AA90SJQ3"/>
<dbReference type="PROSITE" id="PS00138">
    <property type="entry name" value="SUBTILASE_SER"/>
    <property type="match status" value="1"/>
</dbReference>
<feature type="domain" description="Peptidase S8/S53" evidence="15">
    <location>
        <begin position="84"/>
        <end position="356"/>
    </location>
</feature>
<evidence type="ECO:0000313" key="16">
    <source>
        <dbReference type="EMBL" id="MDP0396578.1"/>
    </source>
</evidence>
<keyword evidence="17" id="KW-1185">Reference proteome</keyword>
<evidence type="ECO:0000256" key="9">
    <source>
        <dbReference type="ARBA" id="ARBA00023136"/>
    </source>
</evidence>
<dbReference type="InterPro" id="IPR050131">
    <property type="entry name" value="Peptidase_S8_subtilisin-like"/>
</dbReference>
<reference evidence="16" key="1">
    <citation type="submission" date="2023-08" db="EMBL/GenBank/DDBJ databases">
        <title>The draft genome of Tsukamurella strandjordii strain 050030.</title>
        <authorList>
            <person name="Zhao F."/>
            <person name="Feng Y."/>
            <person name="Zong Z."/>
        </authorList>
    </citation>
    <scope>NUCLEOTIDE SEQUENCE</scope>
    <source>
        <strain evidence="16">050030</strain>
    </source>
</reference>
<evidence type="ECO:0000259" key="15">
    <source>
        <dbReference type="Pfam" id="PF00082"/>
    </source>
</evidence>
<keyword evidence="4 10" id="KW-0645">Protease</keyword>
<keyword evidence="7 10" id="KW-0720">Serine protease</keyword>
<gene>
    <name evidence="16" type="primary">mycP</name>
    <name evidence="16" type="ORF">Q7X28_01430</name>
</gene>
<dbReference type="RefSeq" id="WP_305110064.1">
    <property type="nucleotide sequence ID" value="NZ_BAAAII010000002.1"/>
</dbReference>
<feature type="active site" description="Charge relay system" evidence="10">
    <location>
        <position position="124"/>
    </location>
</feature>
<dbReference type="Pfam" id="PF00082">
    <property type="entry name" value="Peptidase_S8"/>
    <property type="match status" value="1"/>
</dbReference>
<keyword evidence="3" id="KW-1003">Cell membrane</keyword>
<dbReference type="InterPro" id="IPR022398">
    <property type="entry name" value="Peptidase_S8_His-AS"/>
</dbReference>
<dbReference type="NCBIfam" id="TIGR03921">
    <property type="entry name" value="T7SS_mycosin"/>
    <property type="match status" value="1"/>
</dbReference>
<evidence type="ECO:0000256" key="14">
    <source>
        <dbReference type="SAM" id="SignalP"/>
    </source>
</evidence>
<dbReference type="InterPro" id="IPR036852">
    <property type="entry name" value="Peptidase_S8/S53_dom_sf"/>
</dbReference>
<feature type="signal peptide" evidence="14">
    <location>
        <begin position="1"/>
        <end position="23"/>
    </location>
</feature>
<dbReference type="EMBL" id="JAUTIX010000001">
    <property type="protein sequence ID" value="MDP0396578.1"/>
    <property type="molecule type" value="Genomic_DNA"/>
</dbReference>
<evidence type="ECO:0000256" key="4">
    <source>
        <dbReference type="ARBA" id="ARBA00022670"/>
    </source>
</evidence>
<evidence type="ECO:0000256" key="6">
    <source>
        <dbReference type="ARBA" id="ARBA00022801"/>
    </source>
</evidence>
<dbReference type="PROSITE" id="PS00137">
    <property type="entry name" value="SUBTILASE_HIS"/>
    <property type="match status" value="1"/>
</dbReference>
<name>A0AA90SJQ3_9ACTN</name>
<dbReference type="GO" id="GO:0006508">
    <property type="term" value="P:proteolysis"/>
    <property type="evidence" value="ECO:0007669"/>
    <property type="project" value="UniProtKB-KW"/>
</dbReference>
<dbReference type="GO" id="GO:0004252">
    <property type="term" value="F:serine-type endopeptidase activity"/>
    <property type="evidence" value="ECO:0007669"/>
    <property type="project" value="UniProtKB-UniRule"/>
</dbReference>
<dbReference type="Gene3D" id="3.40.50.200">
    <property type="entry name" value="Peptidase S8/S53 domain"/>
    <property type="match status" value="1"/>
</dbReference>
<keyword evidence="9 13" id="KW-0472">Membrane</keyword>
<dbReference type="InterPro" id="IPR023834">
    <property type="entry name" value="T7SS_pept_S8A_mycosin"/>
</dbReference>
<keyword evidence="6 10" id="KW-0378">Hydrolase</keyword>
<evidence type="ECO:0000256" key="11">
    <source>
        <dbReference type="RuleBase" id="RU003355"/>
    </source>
</evidence>
<comment type="similarity">
    <text evidence="2 10 11">Belongs to the peptidase S8 family.</text>
</comment>
<dbReference type="PROSITE" id="PS51892">
    <property type="entry name" value="SUBTILASE"/>
    <property type="match status" value="1"/>
</dbReference>
<feature type="transmembrane region" description="Helical" evidence="13">
    <location>
        <begin position="403"/>
        <end position="420"/>
    </location>
</feature>
<evidence type="ECO:0000256" key="8">
    <source>
        <dbReference type="ARBA" id="ARBA00022989"/>
    </source>
</evidence>
<keyword evidence="14" id="KW-0732">Signal</keyword>
<accession>A0AA90SJQ3</accession>
<evidence type="ECO:0000256" key="10">
    <source>
        <dbReference type="PROSITE-ProRule" id="PRU01240"/>
    </source>
</evidence>
<dbReference type="InterPro" id="IPR000209">
    <property type="entry name" value="Peptidase_S8/S53_dom"/>
</dbReference>
<dbReference type="InterPro" id="IPR015500">
    <property type="entry name" value="Peptidase_S8_subtilisin-rel"/>
</dbReference>
<dbReference type="SUPFAM" id="SSF52743">
    <property type="entry name" value="Subtilisin-like"/>
    <property type="match status" value="1"/>
</dbReference>
<dbReference type="InterPro" id="IPR023827">
    <property type="entry name" value="Peptidase_S8_Asp-AS"/>
</dbReference>
<evidence type="ECO:0000256" key="5">
    <source>
        <dbReference type="ARBA" id="ARBA00022692"/>
    </source>
</evidence>
<comment type="subcellular location">
    <subcellularLocation>
        <location evidence="1">Cell membrane</location>
        <topology evidence="1">Single-pass membrane protein</topology>
    </subcellularLocation>
</comment>
<feature type="active site" description="Charge relay system" evidence="10">
    <location>
        <position position="93"/>
    </location>
</feature>
<evidence type="ECO:0000256" key="3">
    <source>
        <dbReference type="ARBA" id="ARBA00022475"/>
    </source>
</evidence>